<dbReference type="InterPro" id="IPR001853">
    <property type="entry name" value="DSBA-like_thioredoxin_dom"/>
</dbReference>
<accession>A0A6A6PIU6</accession>
<evidence type="ECO:0000313" key="3">
    <source>
        <dbReference type="Proteomes" id="UP000799767"/>
    </source>
</evidence>
<dbReference type="PANTHER" id="PTHR13887:SF41">
    <property type="entry name" value="THIOREDOXIN SUPERFAMILY PROTEIN"/>
    <property type="match status" value="1"/>
</dbReference>
<protein>
    <submittedName>
        <fullName evidence="2">DSBA-like thioredoxin domain-containing protein</fullName>
    </submittedName>
</protein>
<dbReference type="AlphaFoldDB" id="A0A6A6PIU6"/>
<reference evidence="2" key="1">
    <citation type="journal article" date="2020" name="Stud. Mycol.">
        <title>101 Dothideomycetes genomes: a test case for predicting lifestyles and emergence of pathogens.</title>
        <authorList>
            <person name="Haridas S."/>
            <person name="Albert R."/>
            <person name="Binder M."/>
            <person name="Bloem J."/>
            <person name="Labutti K."/>
            <person name="Salamov A."/>
            <person name="Andreopoulos B."/>
            <person name="Baker S."/>
            <person name="Barry K."/>
            <person name="Bills G."/>
            <person name="Bluhm B."/>
            <person name="Cannon C."/>
            <person name="Castanera R."/>
            <person name="Culley D."/>
            <person name="Daum C."/>
            <person name="Ezra D."/>
            <person name="Gonzalez J."/>
            <person name="Henrissat B."/>
            <person name="Kuo A."/>
            <person name="Liang C."/>
            <person name="Lipzen A."/>
            <person name="Lutzoni F."/>
            <person name="Magnuson J."/>
            <person name="Mondo S."/>
            <person name="Nolan M."/>
            <person name="Ohm R."/>
            <person name="Pangilinan J."/>
            <person name="Park H.-J."/>
            <person name="Ramirez L."/>
            <person name="Alfaro M."/>
            <person name="Sun H."/>
            <person name="Tritt A."/>
            <person name="Yoshinaga Y."/>
            <person name="Zwiers L.-H."/>
            <person name="Turgeon B."/>
            <person name="Goodwin S."/>
            <person name="Spatafora J."/>
            <person name="Crous P."/>
            <person name="Grigoriev I."/>
        </authorList>
    </citation>
    <scope>NUCLEOTIDE SEQUENCE</scope>
    <source>
        <strain evidence="2">CBS 113389</strain>
    </source>
</reference>
<name>A0A6A6PIU6_9PEZI</name>
<dbReference type="Gene3D" id="3.40.30.10">
    <property type="entry name" value="Glutaredoxin"/>
    <property type="match status" value="1"/>
</dbReference>
<dbReference type="OrthoDB" id="1930760at2759"/>
<dbReference type="Proteomes" id="UP000799767">
    <property type="component" value="Unassembled WGS sequence"/>
</dbReference>
<dbReference type="CDD" id="cd03024">
    <property type="entry name" value="DsbA_FrnE"/>
    <property type="match status" value="1"/>
</dbReference>
<organism evidence="2 3">
    <name type="scientific">Neohortaea acidophila</name>
    <dbReference type="NCBI Taxonomy" id="245834"/>
    <lineage>
        <taxon>Eukaryota</taxon>
        <taxon>Fungi</taxon>
        <taxon>Dikarya</taxon>
        <taxon>Ascomycota</taxon>
        <taxon>Pezizomycotina</taxon>
        <taxon>Dothideomycetes</taxon>
        <taxon>Dothideomycetidae</taxon>
        <taxon>Mycosphaerellales</taxon>
        <taxon>Teratosphaeriaceae</taxon>
        <taxon>Neohortaea</taxon>
    </lineage>
</organism>
<dbReference type="InterPro" id="IPR036249">
    <property type="entry name" value="Thioredoxin-like_sf"/>
</dbReference>
<feature type="domain" description="DSBA-like thioredoxin" evidence="1">
    <location>
        <begin position="6"/>
        <end position="215"/>
    </location>
</feature>
<sequence>MEFNILIISDTICPWCFIGYRRLRLAISQHLATHPNDTFSVSWHPFQLNPNAPKGQTSDKRAVYERNYGAEQTELIFERLRTAAKGTGINFSFEGQTGSTLDSHRLLEYAAAKDTAGAGRRKGSLSGMQTRLAEELFGDYFERERDITSHDVLVNAAKRAGLDGVEARKFLESDALAKEVAEKARMPRENGINGVPHFSINDTFTVEGAQEPAAFLMLFRRLRKRQMKM</sequence>
<dbReference type="GO" id="GO:0016491">
    <property type="term" value="F:oxidoreductase activity"/>
    <property type="evidence" value="ECO:0007669"/>
    <property type="project" value="InterPro"/>
</dbReference>
<dbReference type="GeneID" id="54475476"/>
<dbReference type="Pfam" id="PF01323">
    <property type="entry name" value="DSBA"/>
    <property type="match status" value="1"/>
</dbReference>
<dbReference type="EMBL" id="MU001640">
    <property type="protein sequence ID" value="KAF2479912.1"/>
    <property type="molecule type" value="Genomic_DNA"/>
</dbReference>
<proteinExistence type="predicted"/>
<keyword evidence="3" id="KW-1185">Reference proteome</keyword>
<evidence type="ECO:0000313" key="2">
    <source>
        <dbReference type="EMBL" id="KAF2479912.1"/>
    </source>
</evidence>
<gene>
    <name evidence="2" type="ORF">BDY17DRAFT_302909</name>
</gene>
<evidence type="ECO:0000259" key="1">
    <source>
        <dbReference type="Pfam" id="PF01323"/>
    </source>
</evidence>
<dbReference type="RefSeq" id="XP_033586482.1">
    <property type="nucleotide sequence ID" value="XM_033734474.1"/>
</dbReference>
<dbReference type="SUPFAM" id="SSF52833">
    <property type="entry name" value="Thioredoxin-like"/>
    <property type="match status" value="1"/>
</dbReference>
<dbReference type="PANTHER" id="PTHR13887">
    <property type="entry name" value="GLUTATHIONE S-TRANSFERASE KAPPA"/>
    <property type="match status" value="1"/>
</dbReference>